<dbReference type="GO" id="GO:0046872">
    <property type="term" value="F:metal ion binding"/>
    <property type="evidence" value="ECO:0007669"/>
    <property type="project" value="UniProtKB-UniRule"/>
</dbReference>
<evidence type="ECO:0000313" key="9">
    <source>
        <dbReference type="Proteomes" id="UP000593802"/>
    </source>
</evidence>
<dbReference type="SUPFAM" id="SSF53187">
    <property type="entry name" value="Zn-dependent exopeptidases"/>
    <property type="match status" value="1"/>
</dbReference>
<keyword evidence="4" id="KW-0862">Zinc</keyword>
<dbReference type="KEGG" id="eff:skT53_08250"/>
<dbReference type="SUPFAM" id="SSF55031">
    <property type="entry name" value="Bacterial exopeptidase dimerisation domain"/>
    <property type="match status" value="1"/>
</dbReference>
<gene>
    <name evidence="8" type="ORF">skT53_08250</name>
</gene>
<dbReference type="InterPro" id="IPR010162">
    <property type="entry name" value="PepT-like"/>
</dbReference>
<dbReference type="Gene3D" id="3.40.630.10">
    <property type="entry name" value="Zn peptidases"/>
    <property type="match status" value="1"/>
</dbReference>
<comment type="cofactor">
    <cofactor evidence="1">
        <name>Zn(2+)</name>
        <dbReference type="ChEBI" id="CHEBI:29105"/>
    </cofactor>
</comment>
<protein>
    <recommendedName>
        <fullName evidence="7">Peptidase M20 dimerisation domain-containing protein</fullName>
    </recommendedName>
</protein>
<feature type="binding site" evidence="6">
    <location>
        <position position="347"/>
    </location>
    <ligand>
        <name>Zn(2+)</name>
        <dbReference type="ChEBI" id="CHEBI:29105"/>
        <label>2</label>
    </ligand>
</feature>
<dbReference type="Gene3D" id="3.30.70.360">
    <property type="match status" value="1"/>
</dbReference>
<evidence type="ECO:0000259" key="7">
    <source>
        <dbReference type="Pfam" id="PF07687"/>
    </source>
</evidence>
<keyword evidence="2 6" id="KW-0479">Metal-binding</keyword>
<dbReference type="InterPro" id="IPR008007">
    <property type="entry name" value="Peptidase_M42"/>
</dbReference>
<comment type="cofactor">
    <cofactor evidence="6">
        <name>a divalent metal cation</name>
        <dbReference type="ChEBI" id="CHEBI:60240"/>
    </cofactor>
    <text evidence="6">Binds 2 divalent metal cations per subunit.</text>
</comment>
<keyword evidence="3" id="KW-0378">Hydrolase</keyword>
<accession>A0A7I8DBE6</accession>
<evidence type="ECO:0000313" key="8">
    <source>
        <dbReference type="EMBL" id="BCJ85840.1"/>
    </source>
</evidence>
<dbReference type="NCBIfam" id="TIGR01883">
    <property type="entry name" value="PepT-like"/>
    <property type="match status" value="1"/>
</dbReference>
<evidence type="ECO:0000256" key="3">
    <source>
        <dbReference type="ARBA" id="ARBA00022801"/>
    </source>
</evidence>
<evidence type="ECO:0000256" key="4">
    <source>
        <dbReference type="ARBA" id="ARBA00022833"/>
    </source>
</evidence>
<dbReference type="PIRSF" id="PIRSF001123">
    <property type="entry name" value="PepA_GA"/>
    <property type="match status" value="1"/>
</dbReference>
<dbReference type="InterPro" id="IPR011650">
    <property type="entry name" value="Peptidase_M20_dimer"/>
</dbReference>
<dbReference type="PANTHER" id="PTHR42994">
    <property type="entry name" value="PEPTIDASE T"/>
    <property type="match status" value="1"/>
</dbReference>
<dbReference type="Pfam" id="PF07687">
    <property type="entry name" value="M20_dimer"/>
    <property type="match status" value="1"/>
</dbReference>
<keyword evidence="9" id="KW-1185">Reference proteome</keyword>
<evidence type="ECO:0000256" key="1">
    <source>
        <dbReference type="ARBA" id="ARBA00001947"/>
    </source>
</evidence>
<evidence type="ECO:0000256" key="5">
    <source>
        <dbReference type="PIRNR" id="PIRNR001123"/>
    </source>
</evidence>
<dbReference type="AlphaFoldDB" id="A0A7I8DBE6"/>
<sequence length="372" mass="39500">MEMVNRERLLQEFIELVQIASHSRNERQMADTLIAKLKPYGVEIQEDDTAAKVNGNTGNLICRLAGDSSKPTLLFTCHMDTVQPGEGIQPQVADGRITSDGTTILGADDKAGVAGLLEMVRVLQEQKLPHGNLILLFTVCEEVGLLGSRNLSPDWMKDADYGFAFDSNGSIGEIVTQGPSQAKLEVVIHGKTAHAGVNPEAGISAIKLASQAISRMKLGRIDAETTANIGTINGGTATNIVPERVDIVAEARSLNADKLNEQTAQMKAAFEQAAQEAGGRAEVTITNMYPAFRFTEQDPVVQIAAKAAEQIGVTAKTLASGGGSDANVLNGLGVPTVNLAIGYENIHTVNESIRIDDLEKAAQLMVAVTQSV</sequence>
<reference evidence="8 9" key="1">
    <citation type="submission" date="2020-08" db="EMBL/GenBank/DDBJ databases">
        <title>Complete Genome Sequence of Effusibacillus dendaii Strain skT53, Isolated from Farmland soil.</title>
        <authorList>
            <person name="Konishi T."/>
            <person name="Kawasaki H."/>
        </authorList>
    </citation>
    <scope>NUCLEOTIDE SEQUENCE [LARGE SCALE GENOMIC DNA]</scope>
    <source>
        <strain evidence="9">skT53</strain>
    </source>
</reference>
<dbReference type="InterPro" id="IPR002933">
    <property type="entry name" value="Peptidase_M20"/>
</dbReference>
<proteinExistence type="inferred from homology"/>
<dbReference type="EMBL" id="AP023366">
    <property type="protein sequence ID" value="BCJ85840.1"/>
    <property type="molecule type" value="Genomic_DNA"/>
</dbReference>
<dbReference type="PANTHER" id="PTHR42994:SF2">
    <property type="entry name" value="PEPTIDASE"/>
    <property type="match status" value="1"/>
</dbReference>
<dbReference type="Proteomes" id="UP000593802">
    <property type="component" value="Chromosome"/>
</dbReference>
<dbReference type="Pfam" id="PF01546">
    <property type="entry name" value="Peptidase_M20"/>
    <property type="match status" value="1"/>
</dbReference>
<name>A0A7I8DBE6_9BACL</name>
<dbReference type="InterPro" id="IPR036264">
    <property type="entry name" value="Bact_exopeptidase_dim_dom"/>
</dbReference>
<evidence type="ECO:0000256" key="2">
    <source>
        <dbReference type="ARBA" id="ARBA00022723"/>
    </source>
</evidence>
<organism evidence="8 9">
    <name type="scientific">Effusibacillus dendaii</name>
    <dbReference type="NCBI Taxonomy" id="2743772"/>
    <lineage>
        <taxon>Bacteria</taxon>
        <taxon>Bacillati</taxon>
        <taxon>Bacillota</taxon>
        <taxon>Bacilli</taxon>
        <taxon>Bacillales</taxon>
        <taxon>Alicyclobacillaceae</taxon>
        <taxon>Effusibacillus</taxon>
    </lineage>
</organism>
<comment type="similarity">
    <text evidence="5">Belongs to the peptidase M42 family.</text>
</comment>
<feature type="domain" description="Peptidase M20 dimerisation" evidence="7">
    <location>
        <begin position="182"/>
        <end position="276"/>
    </location>
</feature>
<evidence type="ECO:0000256" key="6">
    <source>
        <dbReference type="PIRSR" id="PIRSR001123-2"/>
    </source>
</evidence>
<dbReference type="GO" id="GO:0004177">
    <property type="term" value="F:aminopeptidase activity"/>
    <property type="evidence" value="ECO:0007669"/>
    <property type="project" value="UniProtKB-UniRule"/>
</dbReference>